<evidence type="ECO:0000256" key="1">
    <source>
        <dbReference type="SAM" id="MobiDB-lite"/>
    </source>
</evidence>
<gene>
    <name evidence="2" type="ORF">DAKH74_050660</name>
</gene>
<dbReference type="PANTHER" id="PTHR12398:SF20">
    <property type="entry name" value="PROTEIN PHOSPHATASE 1 REGULATORY INHIBITOR SUBUNIT 2"/>
    <property type="match status" value="1"/>
</dbReference>
<comment type="caution">
    <text evidence="2">The sequence shown here is derived from an EMBL/GenBank/DDBJ whole genome shotgun (WGS) entry which is preliminary data.</text>
</comment>
<dbReference type="Proteomes" id="UP001377567">
    <property type="component" value="Unassembled WGS sequence"/>
</dbReference>
<dbReference type="EMBL" id="BTGD01000025">
    <property type="protein sequence ID" value="GMM58449.1"/>
    <property type="molecule type" value="Genomic_DNA"/>
</dbReference>
<protein>
    <submittedName>
        <fullName evidence="2">Glc8 protein</fullName>
    </submittedName>
</protein>
<name>A0AAV5S3I3_MAUHU</name>
<evidence type="ECO:0000313" key="3">
    <source>
        <dbReference type="Proteomes" id="UP001377567"/>
    </source>
</evidence>
<dbReference type="GO" id="GO:0004864">
    <property type="term" value="F:protein phosphatase inhibitor activity"/>
    <property type="evidence" value="ECO:0007669"/>
    <property type="project" value="InterPro"/>
</dbReference>
<dbReference type="GO" id="GO:0009966">
    <property type="term" value="P:regulation of signal transduction"/>
    <property type="evidence" value="ECO:0007669"/>
    <property type="project" value="InterPro"/>
</dbReference>
<feature type="compositionally biased region" description="Acidic residues" evidence="1">
    <location>
        <begin position="150"/>
        <end position="167"/>
    </location>
</feature>
<feature type="compositionally biased region" description="Acidic residues" evidence="1">
    <location>
        <begin position="266"/>
        <end position="275"/>
    </location>
</feature>
<feature type="region of interest" description="Disordered" evidence="1">
    <location>
        <begin position="1"/>
        <end position="23"/>
    </location>
</feature>
<evidence type="ECO:0000313" key="2">
    <source>
        <dbReference type="EMBL" id="GMM58449.1"/>
    </source>
</evidence>
<reference evidence="2 3" key="1">
    <citation type="journal article" date="2023" name="Elife">
        <title>Identification of key yeast species and microbe-microbe interactions impacting larval growth of Drosophila in the wild.</title>
        <authorList>
            <person name="Mure A."/>
            <person name="Sugiura Y."/>
            <person name="Maeda R."/>
            <person name="Honda K."/>
            <person name="Sakurai N."/>
            <person name="Takahashi Y."/>
            <person name="Watada M."/>
            <person name="Katoh T."/>
            <person name="Gotoh A."/>
            <person name="Gotoh Y."/>
            <person name="Taniguchi I."/>
            <person name="Nakamura K."/>
            <person name="Hayashi T."/>
            <person name="Katayama T."/>
            <person name="Uemura T."/>
            <person name="Hattori Y."/>
        </authorList>
    </citation>
    <scope>NUCLEOTIDE SEQUENCE [LARGE SCALE GENOMIC DNA]</scope>
    <source>
        <strain evidence="2 3">KH-74</strain>
    </source>
</reference>
<sequence>MGGILKNPLSPQEVTQKQENESVSEFRKQVYKNTQLNAKLTAGNGIDSLNAPFAGDRIVPGGGNGEGVTTVNSIHPDDNYSETPVIGRRRSSSSSSHGFPPKDSLQMKLDEEERLQWNKRNLEENEITKQQFQDIHVDEPKTPYQGAVDPEGEYYRDDDDEDDDDNNNEGPSGIPPLPNDAELDDFTLGEPEYAIDDSEEKSAKVSEPHDVHMADDPVQSNEDEEDEEDLDEEAAKALKHKKFEEMRKKHYNLREMFKNRRNHPPEDEDEDEDEN</sequence>
<feature type="compositionally biased region" description="Basic and acidic residues" evidence="1">
    <location>
        <begin position="200"/>
        <end position="215"/>
    </location>
</feature>
<keyword evidence="3" id="KW-1185">Reference proteome</keyword>
<proteinExistence type="predicted"/>
<feature type="region of interest" description="Disordered" evidence="1">
    <location>
        <begin position="57"/>
        <end position="233"/>
    </location>
</feature>
<organism evidence="2 3">
    <name type="scientific">Maudiozyma humilis</name>
    <name type="common">Sour dough yeast</name>
    <name type="synonym">Kazachstania humilis</name>
    <dbReference type="NCBI Taxonomy" id="51915"/>
    <lineage>
        <taxon>Eukaryota</taxon>
        <taxon>Fungi</taxon>
        <taxon>Dikarya</taxon>
        <taxon>Ascomycota</taxon>
        <taxon>Saccharomycotina</taxon>
        <taxon>Saccharomycetes</taxon>
        <taxon>Saccharomycetales</taxon>
        <taxon>Saccharomycetaceae</taxon>
        <taxon>Maudiozyma</taxon>
    </lineage>
</organism>
<accession>A0AAV5S3I3</accession>
<dbReference type="PANTHER" id="PTHR12398">
    <property type="entry name" value="PROTEIN PHOSPHATASE INHIBITOR"/>
    <property type="match status" value="1"/>
</dbReference>
<feature type="region of interest" description="Disordered" evidence="1">
    <location>
        <begin position="254"/>
        <end position="275"/>
    </location>
</feature>
<dbReference type="Pfam" id="PF04979">
    <property type="entry name" value="IPP-2"/>
    <property type="match status" value="1"/>
</dbReference>
<feature type="compositionally biased region" description="Acidic residues" evidence="1">
    <location>
        <begin position="221"/>
        <end position="232"/>
    </location>
</feature>
<feature type="compositionally biased region" description="Basic and acidic residues" evidence="1">
    <location>
        <begin position="108"/>
        <end position="127"/>
    </location>
</feature>
<dbReference type="AlphaFoldDB" id="A0AAV5S3I3"/>
<dbReference type="InterPro" id="IPR007062">
    <property type="entry name" value="PPI-2"/>
</dbReference>
<feature type="compositionally biased region" description="Acidic residues" evidence="1">
    <location>
        <begin position="181"/>
        <end position="199"/>
    </location>
</feature>